<keyword evidence="1" id="KW-0732">Signal</keyword>
<dbReference type="GO" id="GO:0005975">
    <property type="term" value="P:carbohydrate metabolic process"/>
    <property type="evidence" value="ECO:0007669"/>
    <property type="project" value="InterPro"/>
</dbReference>
<dbReference type="GO" id="GO:0016020">
    <property type="term" value="C:membrane"/>
    <property type="evidence" value="ECO:0007669"/>
    <property type="project" value="TreeGrafter"/>
</dbReference>
<dbReference type="Gene3D" id="3.20.20.370">
    <property type="entry name" value="Glycoside hydrolase/deacetylase"/>
    <property type="match status" value="1"/>
</dbReference>
<feature type="domain" description="NodB homology" evidence="2">
    <location>
        <begin position="143"/>
        <end position="344"/>
    </location>
</feature>
<keyword evidence="4" id="KW-1185">Reference proteome</keyword>
<evidence type="ECO:0000313" key="3">
    <source>
        <dbReference type="EMBL" id="KAG2213404.1"/>
    </source>
</evidence>
<evidence type="ECO:0000256" key="1">
    <source>
        <dbReference type="SAM" id="SignalP"/>
    </source>
</evidence>
<dbReference type="InterPro" id="IPR050248">
    <property type="entry name" value="Polysacc_deacetylase_ArnD"/>
</dbReference>
<sequence>MVKLSLFIAITTAVASLSSAYPSKHTSTSSGILAVSSPSFLPNFPYRGCNALSPVPTGPIKSKANFRASSYPQPWVAPDVNHPEVQKAIKAIDWSYVPKFEPRVMGMEYDEETDPACWWTNTQCTTPRVDYLPEDVKFCPNPRDFGLTYDDGPLPPRGPNDPWGEPRLYDFLAKQGQTATLFYVGSNVVNFPQAAIRAIESGHTLCAHTWSHPQMTTISNAAVVAQLYWSMRAIKEAAGVTTRCWRPPYGDIDDRVRAIAHQMGLSTILWNSDSFDWGLPSIANDFAGAYREADIDAFFQSWIDSGDSGTEGRIVLEHETSNVTVLTSEKWLPRLKKAFNVKKVHDCAPQLPSPYWET</sequence>
<dbReference type="EMBL" id="JAEPRD010000003">
    <property type="protein sequence ID" value="KAG2213404.1"/>
    <property type="molecule type" value="Genomic_DNA"/>
</dbReference>
<name>A0A8H7RKY3_9FUNG</name>
<dbReference type="Proteomes" id="UP000603453">
    <property type="component" value="Unassembled WGS sequence"/>
</dbReference>
<accession>A0A8H7RKY3</accession>
<dbReference type="GO" id="GO:0009272">
    <property type="term" value="P:fungal-type cell wall biogenesis"/>
    <property type="evidence" value="ECO:0007669"/>
    <property type="project" value="UniProtKB-ARBA"/>
</dbReference>
<dbReference type="AlphaFoldDB" id="A0A8H7RKY3"/>
<comment type="caution">
    <text evidence="3">The sequence shown here is derived from an EMBL/GenBank/DDBJ whole genome shotgun (WGS) entry which is preliminary data.</text>
</comment>
<dbReference type="OrthoDB" id="407355at2759"/>
<dbReference type="CDD" id="cd10952">
    <property type="entry name" value="CE4_MrCDA_like"/>
    <property type="match status" value="1"/>
</dbReference>
<dbReference type="GO" id="GO:0004099">
    <property type="term" value="F:chitin deacetylase activity"/>
    <property type="evidence" value="ECO:0007669"/>
    <property type="project" value="TreeGrafter"/>
</dbReference>
<dbReference type="PANTHER" id="PTHR10587">
    <property type="entry name" value="GLYCOSYL TRANSFERASE-RELATED"/>
    <property type="match status" value="1"/>
</dbReference>
<evidence type="ECO:0000313" key="4">
    <source>
        <dbReference type="Proteomes" id="UP000603453"/>
    </source>
</evidence>
<organism evidence="3 4">
    <name type="scientific">Mucor saturninus</name>
    <dbReference type="NCBI Taxonomy" id="64648"/>
    <lineage>
        <taxon>Eukaryota</taxon>
        <taxon>Fungi</taxon>
        <taxon>Fungi incertae sedis</taxon>
        <taxon>Mucoromycota</taxon>
        <taxon>Mucoromycotina</taxon>
        <taxon>Mucoromycetes</taxon>
        <taxon>Mucorales</taxon>
        <taxon>Mucorineae</taxon>
        <taxon>Mucoraceae</taxon>
        <taxon>Mucor</taxon>
    </lineage>
</organism>
<dbReference type="InterPro" id="IPR002509">
    <property type="entry name" value="NODB_dom"/>
</dbReference>
<feature type="signal peptide" evidence="1">
    <location>
        <begin position="1"/>
        <end position="20"/>
    </location>
</feature>
<evidence type="ECO:0000259" key="2">
    <source>
        <dbReference type="PROSITE" id="PS51677"/>
    </source>
</evidence>
<dbReference type="SUPFAM" id="SSF88713">
    <property type="entry name" value="Glycoside hydrolase/deacetylase"/>
    <property type="match status" value="1"/>
</dbReference>
<proteinExistence type="predicted"/>
<dbReference type="PANTHER" id="PTHR10587:SF98">
    <property type="entry name" value="CHITIN DEACETYLASE"/>
    <property type="match status" value="1"/>
</dbReference>
<dbReference type="InterPro" id="IPR011330">
    <property type="entry name" value="Glyco_hydro/deAcase_b/a-brl"/>
</dbReference>
<feature type="chain" id="PRO_5034364368" description="NodB homology domain-containing protein" evidence="1">
    <location>
        <begin position="21"/>
        <end position="358"/>
    </location>
</feature>
<dbReference type="Pfam" id="PF01522">
    <property type="entry name" value="Polysacc_deac_1"/>
    <property type="match status" value="1"/>
</dbReference>
<dbReference type="PROSITE" id="PS51677">
    <property type="entry name" value="NODB"/>
    <property type="match status" value="1"/>
</dbReference>
<reference evidence="3" key="1">
    <citation type="submission" date="2020-12" db="EMBL/GenBank/DDBJ databases">
        <title>Metabolic potential, ecology and presence of endohyphal bacteria is reflected in genomic diversity of Mucoromycotina.</title>
        <authorList>
            <person name="Muszewska A."/>
            <person name="Okrasinska A."/>
            <person name="Steczkiewicz K."/>
            <person name="Drgas O."/>
            <person name="Orlowska M."/>
            <person name="Perlinska-Lenart U."/>
            <person name="Aleksandrzak-Piekarczyk T."/>
            <person name="Szatraj K."/>
            <person name="Zielenkiewicz U."/>
            <person name="Pilsyk S."/>
            <person name="Malc E."/>
            <person name="Mieczkowski P."/>
            <person name="Kruszewska J.S."/>
            <person name="Biernat P."/>
            <person name="Pawlowska J."/>
        </authorList>
    </citation>
    <scope>NUCLEOTIDE SEQUENCE</scope>
    <source>
        <strain evidence="3">WA0000017839</strain>
    </source>
</reference>
<protein>
    <recommendedName>
        <fullName evidence="2">NodB homology domain-containing protein</fullName>
    </recommendedName>
</protein>
<gene>
    <name evidence="3" type="ORF">INT47_009077</name>
</gene>